<comment type="caution">
    <text evidence="2">The sequence shown here is derived from an EMBL/GenBank/DDBJ whole genome shotgun (WGS) entry which is preliminary data.</text>
</comment>
<protein>
    <submittedName>
        <fullName evidence="2">Uncharacterized protein</fullName>
    </submittedName>
</protein>
<feature type="region of interest" description="Disordered" evidence="1">
    <location>
        <begin position="1"/>
        <end position="21"/>
    </location>
</feature>
<evidence type="ECO:0000313" key="2">
    <source>
        <dbReference type="EMBL" id="KIE46206.1"/>
    </source>
</evidence>
<dbReference type="AlphaFoldDB" id="A0A0C1R6T0"/>
<keyword evidence="3" id="KW-1185">Reference proteome</keyword>
<reference evidence="2 3" key="1">
    <citation type="journal article" date="2015" name="Infect. Genet. Evol.">
        <title>Genomic sequences of six botulinum neurotoxin-producing strains representing three clostridial species illustrate the mobility and diversity of botulinum neurotoxin genes.</title>
        <authorList>
            <person name="Smith T.J."/>
            <person name="Hill K.K."/>
            <person name="Xie G."/>
            <person name="Foley B.T."/>
            <person name="Williamson C.H."/>
            <person name="Foster J.T."/>
            <person name="Johnson S.L."/>
            <person name="Chertkov O."/>
            <person name="Teshima H."/>
            <person name="Gibbons H.S."/>
            <person name="Johnsky L.A."/>
            <person name="Karavis M.A."/>
            <person name="Smith L.A."/>
        </authorList>
    </citation>
    <scope>NUCLEOTIDE SEQUENCE [LARGE SCALE GENOMIC DNA]</scope>
    <source>
        <strain evidence="2 3">CDC 2741</strain>
    </source>
</reference>
<accession>A0A0C1R6T0</accession>
<evidence type="ECO:0000313" key="3">
    <source>
        <dbReference type="Proteomes" id="UP000031366"/>
    </source>
</evidence>
<proteinExistence type="predicted"/>
<name>A0A0C1R6T0_9CLOT</name>
<dbReference type="Proteomes" id="UP000031366">
    <property type="component" value="Unassembled WGS sequence"/>
</dbReference>
<sequence>MDYTNNNTESRKNKHLNFEERKTRNALVRKIPSKTSEAVMNELMSIHSCLVINLVKFLKL</sequence>
<organism evidence="2 3">
    <name type="scientific">Clostridium argentinense CDC 2741</name>
    <dbReference type="NCBI Taxonomy" id="1418104"/>
    <lineage>
        <taxon>Bacteria</taxon>
        <taxon>Bacillati</taxon>
        <taxon>Bacillota</taxon>
        <taxon>Clostridia</taxon>
        <taxon>Eubacteriales</taxon>
        <taxon>Clostridiaceae</taxon>
        <taxon>Clostridium</taxon>
    </lineage>
</organism>
<dbReference type="EMBL" id="AYSO01000017">
    <property type="protein sequence ID" value="KIE46206.1"/>
    <property type="molecule type" value="Genomic_DNA"/>
</dbReference>
<gene>
    <name evidence="2" type="ORF">U732_1677</name>
</gene>
<evidence type="ECO:0000256" key="1">
    <source>
        <dbReference type="SAM" id="MobiDB-lite"/>
    </source>
</evidence>